<dbReference type="InterPro" id="IPR036388">
    <property type="entry name" value="WH-like_DNA-bd_sf"/>
</dbReference>
<dbReference type="PANTHER" id="PTHR43133:SF8">
    <property type="entry name" value="RNA POLYMERASE SIGMA FACTOR HI_1459-RELATED"/>
    <property type="match status" value="1"/>
</dbReference>
<evidence type="ECO:0000259" key="7">
    <source>
        <dbReference type="Pfam" id="PF08281"/>
    </source>
</evidence>
<dbReference type="InterPro" id="IPR039425">
    <property type="entry name" value="RNA_pol_sigma-70-like"/>
</dbReference>
<name>A0ABP7F4J5_9MICO</name>
<reference evidence="9" key="1">
    <citation type="journal article" date="2019" name="Int. J. Syst. Evol. Microbiol.">
        <title>The Global Catalogue of Microorganisms (GCM) 10K type strain sequencing project: providing services to taxonomists for standard genome sequencing and annotation.</title>
        <authorList>
            <consortium name="The Broad Institute Genomics Platform"/>
            <consortium name="The Broad Institute Genome Sequencing Center for Infectious Disease"/>
            <person name="Wu L."/>
            <person name="Ma J."/>
        </authorList>
    </citation>
    <scope>NUCLEOTIDE SEQUENCE [LARGE SCALE GENOMIC DNA]</scope>
    <source>
        <strain evidence="9">JCM 16949</strain>
    </source>
</reference>
<evidence type="ECO:0000313" key="9">
    <source>
        <dbReference type="Proteomes" id="UP001501004"/>
    </source>
</evidence>
<protein>
    <recommendedName>
        <fullName evidence="10">RNA polymerase subunit sigma-24</fullName>
    </recommendedName>
</protein>
<dbReference type="InterPro" id="IPR013325">
    <property type="entry name" value="RNA_pol_sigma_r2"/>
</dbReference>
<dbReference type="SUPFAM" id="SSF88946">
    <property type="entry name" value="Sigma2 domain of RNA polymerase sigma factors"/>
    <property type="match status" value="1"/>
</dbReference>
<dbReference type="Gene3D" id="1.10.1740.10">
    <property type="match status" value="1"/>
</dbReference>
<feature type="domain" description="RNA polymerase sigma factor 70 region 4 type 2" evidence="7">
    <location>
        <begin position="107"/>
        <end position="158"/>
    </location>
</feature>
<organism evidence="8 9">
    <name type="scientific">Leifsonella bigeumensis</name>
    <dbReference type="NCBI Taxonomy" id="433643"/>
    <lineage>
        <taxon>Bacteria</taxon>
        <taxon>Bacillati</taxon>
        <taxon>Actinomycetota</taxon>
        <taxon>Actinomycetes</taxon>
        <taxon>Micrococcales</taxon>
        <taxon>Microbacteriaceae</taxon>
        <taxon>Leifsonella</taxon>
    </lineage>
</organism>
<dbReference type="InterPro" id="IPR007627">
    <property type="entry name" value="RNA_pol_sigma70_r2"/>
</dbReference>
<evidence type="ECO:0000256" key="2">
    <source>
        <dbReference type="ARBA" id="ARBA00023015"/>
    </source>
</evidence>
<evidence type="ECO:0000256" key="1">
    <source>
        <dbReference type="ARBA" id="ARBA00010641"/>
    </source>
</evidence>
<keyword evidence="9" id="KW-1185">Reference proteome</keyword>
<keyword evidence="2" id="KW-0805">Transcription regulation</keyword>
<sequence length="169" mass="18465">MNPALAEKTRLDLESFIETEYPAVVGAVGLITGNRQDAVDAVQDAIVGFLAKPPRHPVDNIAAWITVVASNRIRDSYRRKDAEARALQKVGVPETESTDTMAGLDRDVVAALRELPHGQRQVCVLHYLLDQSVTTIAEGLGVTEGTIKTQLHRARTALAARLRKEDHHG</sequence>
<evidence type="ECO:0000256" key="5">
    <source>
        <dbReference type="ARBA" id="ARBA00023163"/>
    </source>
</evidence>
<evidence type="ECO:0008006" key="10">
    <source>
        <dbReference type="Google" id="ProtNLM"/>
    </source>
</evidence>
<proteinExistence type="inferred from homology"/>
<evidence type="ECO:0000256" key="4">
    <source>
        <dbReference type="ARBA" id="ARBA00023125"/>
    </source>
</evidence>
<dbReference type="NCBIfam" id="TIGR02937">
    <property type="entry name" value="sigma70-ECF"/>
    <property type="match status" value="1"/>
</dbReference>
<gene>
    <name evidence="8" type="ORF">GCM10022239_04980</name>
</gene>
<accession>A0ABP7F4J5</accession>
<keyword evidence="3" id="KW-0731">Sigma factor</keyword>
<feature type="domain" description="RNA polymerase sigma-70 region 2" evidence="6">
    <location>
        <begin position="17"/>
        <end position="81"/>
    </location>
</feature>
<dbReference type="PANTHER" id="PTHR43133">
    <property type="entry name" value="RNA POLYMERASE ECF-TYPE SIGMA FACTO"/>
    <property type="match status" value="1"/>
</dbReference>
<dbReference type="InterPro" id="IPR013249">
    <property type="entry name" value="RNA_pol_sigma70_r4_t2"/>
</dbReference>
<dbReference type="InterPro" id="IPR014284">
    <property type="entry name" value="RNA_pol_sigma-70_dom"/>
</dbReference>
<keyword evidence="5" id="KW-0804">Transcription</keyword>
<dbReference type="Pfam" id="PF04542">
    <property type="entry name" value="Sigma70_r2"/>
    <property type="match status" value="1"/>
</dbReference>
<evidence type="ECO:0000313" key="8">
    <source>
        <dbReference type="EMBL" id="GAA3731393.1"/>
    </source>
</evidence>
<comment type="similarity">
    <text evidence="1">Belongs to the sigma-70 factor family. ECF subfamily.</text>
</comment>
<dbReference type="InterPro" id="IPR013324">
    <property type="entry name" value="RNA_pol_sigma_r3/r4-like"/>
</dbReference>
<dbReference type="Gene3D" id="1.10.10.10">
    <property type="entry name" value="Winged helix-like DNA-binding domain superfamily/Winged helix DNA-binding domain"/>
    <property type="match status" value="1"/>
</dbReference>
<dbReference type="CDD" id="cd06171">
    <property type="entry name" value="Sigma70_r4"/>
    <property type="match status" value="1"/>
</dbReference>
<evidence type="ECO:0000259" key="6">
    <source>
        <dbReference type="Pfam" id="PF04542"/>
    </source>
</evidence>
<dbReference type="Pfam" id="PF08281">
    <property type="entry name" value="Sigma70_r4_2"/>
    <property type="match status" value="1"/>
</dbReference>
<dbReference type="Proteomes" id="UP001501004">
    <property type="component" value="Unassembled WGS sequence"/>
</dbReference>
<evidence type="ECO:0000256" key="3">
    <source>
        <dbReference type="ARBA" id="ARBA00023082"/>
    </source>
</evidence>
<dbReference type="EMBL" id="BAABAE010000001">
    <property type="protein sequence ID" value="GAA3731393.1"/>
    <property type="molecule type" value="Genomic_DNA"/>
</dbReference>
<comment type="caution">
    <text evidence="8">The sequence shown here is derived from an EMBL/GenBank/DDBJ whole genome shotgun (WGS) entry which is preliminary data.</text>
</comment>
<keyword evidence="4" id="KW-0238">DNA-binding</keyword>
<dbReference type="SUPFAM" id="SSF88659">
    <property type="entry name" value="Sigma3 and sigma4 domains of RNA polymerase sigma factors"/>
    <property type="match status" value="1"/>
</dbReference>
<dbReference type="RefSeq" id="WP_344753337.1">
    <property type="nucleotide sequence ID" value="NZ_BAABAE010000001.1"/>
</dbReference>